<comment type="cofactor">
    <cofactor evidence="1 11">
        <name>pyridoxal 5'-phosphate</name>
        <dbReference type="ChEBI" id="CHEBI:597326"/>
    </cofactor>
</comment>
<comment type="pathway">
    <text evidence="2 12">Amino-acid biosynthesis; L-serine biosynthesis; L-serine from 3-phospho-D-glycerate: step 2/3.</text>
</comment>
<name>A0A9Q0LCF9_ANAIG</name>
<dbReference type="NCBIfam" id="NF003764">
    <property type="entry name" value="PRK05355.1"/>
    <property type="match status" value="1"/>
</dbReference>
<dbReference type="Gene3D" id="3.40.640.10">
    <property type="entry name" value="Type I PLP-dependent aspartate aminotransferase-like (Major domain)"/>
    <property type="match status" value="1"/>
</dbReference>
<evidence type="ECO:0000313" key="14">
    <source>
        <dbReference type="EMBL" id="KAJ5069023.1"/>
    </source>
</evidence>
<gene>
    <name evidence="14" type="ORF">M0811_12060</name>
</gene>
<feature type="domain" description="Aminotransferase class V" evidence="13">
    <location>
        <begin position="7"/>
        <end position="345"/>
    </location>
</feature>
<comment type="catalytic activity">
    <reaction evidence="10 12">
        <text>O-phospho-L-serine + 2-oxoglutarate = 3-phosphooxypyruvate + L-glutamate</text>
        <dbReference type="Rhea" id="RHEA:14329"/>
        <dbReference type="ChEBI" id="CHEBI:16810"/>
        <dbReference type="ChEBI" id="CHEBI:18110"/>
        <dbReference type="ChEBI" id="CHEBI:29985"/>
        <dbReference type="ChEBI" id="CHEBI:57524"/>
        <dbReference type="EC" id="2.6.1.52"/>
    </reaction>
</comment>
<dbReference type="HAMAP" id="MF_00160">
    <property type="entry name" value="SerC_aminotrans_5"/>
    <property type="match status" value="1"/>
</dbReference>
<dbReference type="Pfam" id="PF00266">
    <property type="entry name" value="Aminotran_5"/>
    <property type="match status" value="1"/>
</dbReference>
<dbReference type="PIRSF" id="PIRSF000525">
    <property type="entry name" value="SerC"/>
    <property type="match status" value="1"/>
</dbReference>
<evidence type="ECO:0000313" key="15">
    <source>
        <dbReference type="Proteomes" id="UP001149090"/>
    </source>
</evidence>
<dbReference type="Proteomes" id="UP001149090">
    <property type="component" value="Unassembled WGS sequence"/>
</dbReference>
<evidence type="ECO:0000256" key="1">
    <source>
        <dbReference type="ARBA" id="ARBA00001933"/>
    </source>
</evidence>
<dbReference type="AlphaFoldDB" id="A0A9Q0LCF9"/>
<dbReference type="OrthoDB" id="1703350at2759"/>
<keyword evidence="4 12" id="KW-0032">Aminotransferase</keyword>
<evidence type="ECO:0000256" key="4">
    <source>
        <dbReference type="ARBA" id="ARBA00022576"/>
    </source>
</evidence>
<sequence length="363" mass="40976">MNYGRKFNFSPGPAIMPESVLKKAADEMLNYQGTGISVMEMSHRSKEFEAILKGADDNLRKLLNIPDTYAILYLQGGAHYQFSAIPLNLLGDKKKADYIITGSWSERAAKEAEKYCEVNVVTKPTKFNTIPDKKEWKLSPDAAYVYMCDNETIFGVEFPDIPDTGDIPLVADMSSNFLSRPFDITKFGLVYACAQKNFGMAGLTIVVVRKDLIGNARKDTPMLMDYKLQFDSRSLYNTPSTYCIYIAALIFDWMVEQGGLEAFDKLNKEKSKTIYDAIENSNGFFYSPVDAKCRSRMNIPFLAKDTSLEKLFMEEAGKLDLIGLQGHRSVGAFRASIYNAFPLEGCKKLATFMKDFQEKHEKK</sequence>
<accession>A0A9Q0LCF9</accession>
<keyword evidence="8 12" id="KW-0718">Serine biosynthesis</keyword>
<reference evidence="14" key="1">
    <citation type="submission" date="2022-10" db="EMBL/GenBank/DDBJ databases">
        <title>Novel sulphate-reducing endosymbionts in the free-living metamonad Anaeramoeba.</title>
        <authorList>
            <person name="Jerlstrom-Hultqvist J."/>
            <person name="Cepicka I."/>
            <person name="Gallot-Lavallee L."/>
            <person name="Salas-Leiva D."/>
            <person name="Curtis B.A."/>
            <person name="Zahonova K."/>
            <person name="Pipaliya S."/>
            <person name="Dacks J."/>
            <person name="Roger A.J."/>
        </authorList>
    </citation>
    <scope>NUCLEOTIDE SEQUENCE</scope>
    <source>
        <strain evidence="14">BMAN</strain>
    </source>
</reference>
<dbReference type="InterPro" id="IPR015422">
    <property type="entry name" value="PyrdxlP-dep_Trfase_small"/>
</dbReference>
<dbReference type="GO" id="GO:0006564">
    <property type="term" value="P:L-serine biosynthetic process"/>
    <property type="evidence" value="ECO:0007669"/>
    <property type="project" value="UniProtKB-KW"/>
</dbReference>
<keyword evidence="7" id="KW-0663">Pyridoxal phosphate</keyword>
<keyword evidence="5 12" id="KW-0028">Amino-acid biosynthesis</keyword>
<evidence type="ECO:0000256" key="12">
    <source>
        <dbReference type="RuleBase" id="RU004505"/>
    </source>
</evidence>
<dbReference type="GO" id="GO:0030170">
    <property type="term" value="F:pyridoxal phosphate binding"/>
    <property type="evidence" value="ECO:0007669"/>
    <property type="project" value="TreeGrafter"/>
</dbReference>
<evidence type="ECO:0000256" key="10">
    <source>
        <dbReference type="ARBA" id="ARBA00049007"/>
    </source>
</evidence>
<dbReference type="FunFam" id="3.90.1150.10:FF:000006">
    <property type="entry name" value="Phosphoserine aminotransferase"/>
    <property type="match status" value="1"/>
</dbReference>
<dbReference type="InterPro" id="IPR015421">
    <property type="entry name" value="PyrdxlP-dep_Trfase_major"/>
</dbReference>
<dbReference type="OMA" id="TEAWSAK"/>
<dbReference type="PANTHER" id="PTHR43247:SF1">
    <property type="entry name" value="PHOSPHOSERINE AMINOTRANSFERASE"/>
    <property type="match status" value="1"/>
</dbReference>
<organism evidence="14 15">
    <name type="scientific">Anaeramoeba ignava</name>
    <name type="common">Anaerobic marine amoeba</name>
    <dbReference type="NCBI Taxonomy" id="1746090"/>
    <lineage>
        <taxon>Eukaryota</taxon>
        <taxon>Metamonada</taxon>
        <taxon>Anaeramoebidae</taxon>
        <taxon>Anaeramoeba</taxon>
    </lineage>
</organism>
<dbReference type="GO" id="GO:0004648">
    <property type="term" value="F:O-phospho-L-serine:2-oxoglutarate aminotransferase activity"/>
    <property type="evidence" value="ECO:0007669"/>
    <property type="project" value="UniProtKB-EC"/>
</dbReference>
<dbReference type="PROSITE" id="PS00595">
    <property type="entry name" value="AA_TRANSFER_CLASS_5"/>
    <property type="match status" value="1"/>
</dbReference>
<evidence type="ECO:0000256" key="8">
    <source>
        <dbReference type="ARBA" id="ARBA00023299"/>
    </source>
</evidence>
<dbReference type="GO" id="GO:0005737">
    <property type="term" value="C:cytoplasm"/>
    <property type="evidence" value="ECO:0007669"/>
    <property type="project" value="TreeGrafter"/>
</dbReference>
<evidence type="ECO:0000256" key="7">
    <source>
        <dbReference type="ARBA" id="ARBA00022898"/>
    </source>
</evidence>
<dbReference type="FunFam" id="3.40.640.10:FF:000010">
    <property type="entry name" value="Phosphoserine aminotransferase"/>
    <property type="match status" value="1"/>
</dbReference>
<comment type="caution">
    <text evidence="14">The sequence shown here is derived from an EMBL/GenBank/DDBJ whole genome shotgun (WGS) entry which is preliminary data.</text>
</comment>
<evidence type="ECO:0000256" key="9">
    <source>
        <dbReference type="ARBA" id="ARBA00047630"/>
    </source>
</evidence>
<dbReference type="NCBIfam" id="TIGR01364">
    <property type="entry name" value="serC_1"/>
    <property type="match status" value="1"/>
</dbReference>
<keyword evidence="15" id="KW-1185">Reference proteome</keyword>
<protein>
    <recommendedName>
        <fullName evidence="12">Phosphoserine aminotransferase</fullName>
        <ecNumber evidence="12">2.6.1.52</ecNumber>
    </recommendedName>
</protein>
<evidence type="ECO:0000256" key="3">
    <source>
        <dbReference type="ARBA" id="ARBA00006904"/>
    </source>
</evidence>
<proteinExistence type="inferred from homology"/>
<dbReference type="EC" id="2.6.1.52" evidence="12"/>
<evidence type="ECO:0000256" key="2">
    <source>
        <dbReference type="ARBA" id="ARBA00005099"/>
    </source>
</evidence>
<dbReference type="Gene3D" id="3.90.1150.10">
    <property type="entry name" value="Aspartate Aminotransferase, domain 1"/>
    <property type="match status" value="1"/>
</dbReference>
<evidence type="ECO:0000256" key="6">
    <source>
        <dbReference type="ARBA" id="ARBA00022679"/>
    </source>
</evidence>
<evidence type="ECO:0000256" key="11">
    <source>
        <dbReference type="RuleBase" id="RU004504"/>
    </source>
</evidence>
<dbReference type="InterPro" id="IPR000192">
    <property type="entry name" value="Aminotrans_V_dom"/>
</dbReference>
<dbReference type="InterPro" id="IPR015424">
    <property type="entry name" value="PyrdxlP-dep_Trfase"/>
</dbReference>
<dbReference type="InterPro" id="IPR020578">
    <property type="entry name" value="Aminotrans_V_PyrdxlP_BS"/>
</dbReference>
<keyword evidence="6 12" id="KW-0808">Transferase</keyword>
<evidence type="ECO:0000256" key="5">
    <source>
        <dbReference type="ARBA" id="ARBA00022605"/>
    </source>
</evidence>
<dbReference type="PANTHER" id="PTHR43247">
    <property type="entry name" value="PHOSPHOSERINE AMINOTRANSFERASE"/>
    <property type="match status" value="1"/>
</dbReference>
<dbReference type="SUPFAM" id="SSF53383">
    <property type="entry name" value="PLP-dependent transferases"/>
    <property type="match status" value="1"/>
</dbReference>
<evidence type="ECO:0000259" key="13">
    <source>
        <dbReference type="Pfam" id="PF00266"/>
    </source>
</evidence>
<dbReference type="InterPro" id="IPR022278">
    <property type="entry name" value="Pser_aminoTfrase"/>
</dbReference>
<dbReference type="CDD" id="cd00611">
    <property type="entry name" value="PSAT_like"/>
    <property type="match status" value="1"/>
</dbReference>
<comment type="similarity">
    <text evidence="3">Belongs to the class-V pyridoxal-phosphate-dependent aminotransferase family. SerC subfamily.</text>
</comment>
<comment type="catalytic activity">
    <reaction evidence="9">
        <text>4-(phosphooxy)-L-threonine + 2-oxoglutarate = (R)-3-hydroxy-2-oxo-4-phosphooxybutanoate + L-glutamate</text>
        <dbReference type="Rhea" id="RHEA:16573"/>
        <dbReference type="ChEBI" id="CHEBI:16810"/>
        <dbReference type="ChEBI" id="CHEBI:29985"/>
        <dbReference type="ChEBI" id="CHEBI:58452"/>
        <dbReference type="ChEBI" id="CHEBI:58538"/>
        <dbReference type="EC" id="2.6.1.52"/>
    </reaction>
</comment>
<dbReference type="EMBL" id="JAPDFW010000110">
    <property type="protein sequence ID" value="KAJ5069023.1"/>
    <property type="molecule type" value="Genomic_DNA"/>
</dbReference>